<keyword evidence="5 12" id="KW-0547">Nucleotide-binding</keyword>
<organism evidence="14 15">
    <name type="scientific">Candidatus Muproteobacteria bacterium RBG_16_62_13</name>
    <dbReference type="NCBI Taxonomy" id="1817756"/>
    <lineage>
        <taxon>Bacteria</taxon>
        <taxon>Pseudomonadati</taxon>
        <taxon>Pseudomonadota</taxon>
        <taxon>Candidatus Muproteobacteria</taxon>
    </lineage>
</organism>
<feature type="binding site" evidence="12">
    <location>
        <position position="17"/>
    </location>
    <ligand>
        <name>GTP</name>
        <dbReference type="ChEBI" id="CHEBI:37565"/>
    </ligand>
</feature>
<dbReference type="GO" id="GO:0006777">
    <property type="term" value="P:Mo-molybdopterin cofactor biosynthetic process"/>
    <property type="evidence" value="ECO:0007669"/>
    <property type="project" value="UniProtKB-UniRule"/>
</dbReference>
<dbReference type="InterPro" id="IPR040064">
    <property type="entry name" value="MoaA-like"/>
</dbReference>
<dbReference type="PROSITE" id="PS51918">
    <property type="entry name" value="RADICAL_SAM"/>
    <property type="match status" value="1"/>
</dbReference>
<evidence type="ECO:0000256" key="10">
    <source>
        <dbReference type="ARBA" id="ARBA00023239"/>
    </source>
</evidence>
<evidence type="ECO:0000313" key="14">
    <source>
        <dbReference type="EMBL" id="OGI39694.1"/>
    </source>
</evidence>
<dbReference type="InterPro" id="IPR006638">
    <property type="entry name" value="Elp3/MiaA/NifB-like_rSAM"/>
</dbReference>
<dbReference type="AlphaFoldDB" id="A0A1F6T3G7"/>
<feature type="binding site" evidence="12">
    <location>
        <position position="290"/>
    </location>
    <ligand>
        <name>[4Fe-4S] cluster</name>
        <dbReference type="ChEBI" id="CHEBI:49883"/>
        <label>2</label>
        <note>4Fe-4S-substrate</note>
    </ligand>
</feature>
<keyword evidence="3 12" id="KW-0949">S-adenosyl-L-methionine</keyword>
<dbReference type="STRING" id="1817756.A2140_03840"/>
<feature type="binding site" evidence="12">
    <location>
        <begin position="278"/>
        <end position="280"/>
    </location>
    <ligand>
        <name>GTP</name>
        <dbReference type="ChEBI" id="CHEBI:37565"/>
    </ligand>
</feature>
<evidence type="ECO:0000256" key="8">
    <source>
        <dbReference type="ARBA" id="ARBA00023134"/>
    </source>
</evidence>
<dbReference type="SFLD" id="SFLDS00029">
    <property type="entry name" value="Radical_SAM"/>
    <property type="match status" value="1"/>
</dbReference>
<dbReference type="Gene3D" id="3.20.20.70">
    <property type="entry name" value="Aldolase class I"/>
    <property type="match status" value="1"/>
</dbReference>
<keyword evidence="2 12" id="KW-0004">4Fe-4S</keyword>
<evidence type="ECO:0000256" key="6">
    <source>
        <dbReference type="ARBA" id="ARBA00023004"/>
    </source>
</evidence>
<feature type="binding site" evidence="12">
    <location>
        <position position="31"/>
    </location>
    <ligand>
        <name>[4Fe-4S] cluster</name>
        <dbReference type="ChEBI" id="CHEBI:49883"/>
        <label>1</label>
        <note>4Fe-4S-S-AdoMet</note>
    </ligand>
</feature>
<evidence type="ECO:0000256" key="12">
    <source>
        <dbReference type="HAMAP-Rule" id="MF_01225"/>
    </source>
</evidence>
<dbReference type="GO" id="GO:0051539">
    <property type="term" value="F:4 iron, 4 sulfur cluster binding"/>
    <property type="evidence" value="ECO:0007669"/>
    <property type="project" value="UniProtKB-UniRule"/>
</dbReference>
<feature type="binding site" evidence="12">
    <location>
        <position position="67"/>
    </location>
    <ligand>
        <name>GTP</name>
        <dbReference type="ChEBI" id="CHEBI:37565"/>
    </ligand>
</feature>
<comment type="similarity">
    <text evidence="12">Belongs to the radical SAM superfamily. MoaA family.</text>
</comment>
<keyword evidence="7 12" id="KW-0411">Iron-sulfur</keyword>
<dbReference type="GO" id="GO:0046872">
    <property type="term" value="F:metal ion binding"/>
    <property type="evidence" value="ECO:0007669"/>
    <property type="project" value="UniProtKB-KW"/>
</dbReference>
<comment type="cofactor">
    <cofactor evidence="12">
        <name>[4Fe-4S] cluster</name>
        <dbReference type="ChEBI" id="CHEBI:49883"/>
    </cofactor>
    <text evidence="12">Binds 2 [4Fe-4S] clusters. Binds 1 [4Fe-4S] cluster coordinated with 3 cysteines and an exchangeable S-adenosyl-L-methionine and 1 [4Fe-4S] cluster coordinated with 3 cysteines and the GTP-derived substrate.</text>
</comment>
<feature type="binding site" evidence="12">
    <location>
        <position position="71"/>
    </location>
    <ligand>
        <name>S-adenosyl-L-methionine</name>
        <dbReference type="ChEBI" id="CHEBI:59789"/>
    </ligand>
</feature>
<dbReference type="PANTHER" id="PTHR22960:SF0">
    <property type="entry name" value="MOLYBDENUM COFACTOR BIOSYNTHESIS PROTEIN 1"/>
    <property type="match status" value="1"/>
</dbReference>
<dbReference type="GO" id="GO:1904047">
    <property type="term" value="F:S-adenosyl-L-methionine binding"/>
    <property type="evidence" value="ECO:0007669"/>
    <property type="project" value="UniProtKB-UniRule"/>
</dbReference>
<dbReference type="SFLD" id="SFLDG01067">
    <property type="entry name" value="SPASM/twitch_domain_containing"/>
    <property type="match status" value="1"/>
</dbReference>
<evidence type="ECO:0000256" key="5">
    <source>
        <dbReference type="ARBA" id="ARBA00022741"/>
    </source>
</evidence>
<dbReference type="SUPFAM" id="SSF102114">
    <property type="entry name" value="Radical SAM enzymes"/>
    <property type="match status" value="1"/>
</dbReference>
<evidence type="ECO:0000256" key="9">
    <source>
        <dbReference type="ARBA" id="ARBA00023150"/>
    </source>
</evidence>
<comment type="function">
    <text evidence="12">Catalyzes the cyclization of GTP to (8S)-3',8-cyclo-7,8-dihydroguanosine 5'-triphosphate.</text>
</comment>
<feature type="binding site" evidence="12">
    <location>
        <position position="159"/>
    </location>
    <ligand>
        <name>GTP</name>
        <dbReference type="ChEBI" id="CHEBI:37565"/>
    </ligand>
</feature>
<dbReference type="Proteomes" id="UP000178379">
    <property type="component" value="Unassembled WGS sequence"/>
</dbReference>
<dbReference type="InterPro" id="IPR013785">
    <property type="entry name" value="Aldolase_TIM"/>
</dbReference>
<feature type="binding site" evidence="12">
    <location>
        <position position="24"/>
    </location>
    <ligand>
        <name>[4Fe-4S] cluster</name>
        <dbReference type="ChEBI" id="CHEBI:49883"/>
        <label>1</label>
        <note>4Fe-4S-S-AdoMet</note>
    </ligand>
</feature>
<feature type="binding site" evidence="12">
    <location>
        <position position="30"/>
    </location>
    <ligand>
        <name>S-adenosyl-L-methionine</name>
        <dbReference type="ChEBI" id="CHEBI:59789"/>
    </ligand>
</feature>
<dbReference type="NCBIfam" id="TIGR02666">
    <property type="entry name" value="moaA"/>
    <property type="match status" value="1"/>
</dbReference>
<accession>A0A1F6T3G7</accession>
<feature type="domain" description="Radical SAM core" evidence="13">
    <location>
        <begin position="8"/>
        <end position="231"/>
    </location>
</feature>
<reference evidence="14 15" key="1">
    <citation type="journal article" date="2016" name="Nat. Commun.">
        <title>Thousands of microbial genomes shed light on interconnected biogeochemical processes in an aquifer system.</title>
        <authorList>
            <person name="Anantharaman K."/>
            <person name="Brown C.T."/>
            <person name="Hug L.A."/>
            <person name="Sharon I."/>
            <person name="Castelle C.J."/>
            <person name="Probst A.J."/>
            <person name="Thomas B.C."/>
            <person name="Singh A."/>
            <person name="Wilkins M.J."/>
            <person name="Karaoz U."/>
            <person name="Brodie E.L."/>
            <person name="Williams K.H."/>
            <person name="Hubbard S.S."/>
            <person name="Banfield J.F."/>
        </authorList>
    </citation>
    <scope>NUCLEOTIDE SEQUENCE [LARGE SCALE GENOMIC DNA]</scope>
</reference>
<name>A0A1F6T3G7_9PROT</name>
<dbReference type="InterPro" id="IPR007197">
    <property type="entry name" value="rSAM"/>
</dbReference>
<keyword evidence="6 12" id="KW-0408">Iron</keyword>
<dbReference type="EMBL" id="MFSQ01000090">
    <property type="protein sequence ID" value="OGI39694.1"/>
    <property type="molecule type" value="Genomic_DNA"/>
</dbReference>
<evidence type="ECO:0000256" key="11">
    <source>
        <dbReference type="ARBA" id="ARBA00048697"/>
    </source>
</evidence>
<dbReference type="CDD" id="cd21117">
    <property type="entry name" value="Twitch_MoaA"/>
    <property type="match status" value="1"/>
</dbReference>
<keyword evidence="4 12" id="KW-0479">Metal-binding</keyword>
<dbReference type="GO" id="GO:0061799">
    <property type="term" value="F:cyclic pyranopterin monophosphate synthase activity"/>
    <property type="evidence" value="ECO:0007669"/>
    <property type="project" value="TreeGrafter"/>
</dbReference>
<dbReference type="Pfam" id="PF06463">
    <property type="entry name" value="Mob_synth_C"/>
    <property type="match status" value="1"/>
</dbReference>
<dbReference type="UniPathway" id="UPA00344"/>
<dbReference type="CDD" id="cd01335">
    <property type="entry name" value="Radical_SAM"/>
    <property type="match status" value="1"/>
</dbReference>
<comment type="subunit">
    <text evidence="12">Monomer and homodimer.</text>
</comment>
<dbReference type="GO" id="GO:0005525">
    <property type="term" value="F:GTP binding"/>
    <property type="evidence" value="ECO:0007669"/>
    <property type="project" value="UniProtKB-UniRule"/>
</dbReference>
<keyword evidence="9 12" id="KW-0501">Molybdenum cofactor biosynthesis</keyword>
<comment type="catalytic activity">
    <reaction evidence="11 12">
        <text>GTP + AH2 + S-adenosyl-L-methionine = (8S)-3',8-cyclo-7,8-dihydroguanosine 5'-triphosphate + 5'-deoxyadenosine + L-methionine + A + H(+)</text>
        <dbReference type="Rhea" id="RHEA:49576"/>
        <dbReference type="ChEBI" id="CHEBI:13193"/>
        <dbReference type="ChEBI" id="CHEBI:15378"/>
        <dbReference type="ChEBI" id="CHEBI:17319"/>
        <dbReference type="ChEBI" id="CHEBI:17499"/>
        <dbReference type="ChEBI" id="CHEBI:37565"/>
        <dbReference type="ChEBI" id="CHEBI:57844"/>
        <dbReference type="ChEBI" id="CHEBI:59789"/>
        <dbReference type="ChEBI" id="CHEBI:131766"/>
        <dbReference type="EC" id="4.1.99.22"/>
    </reaction>
</comment>
<keyword evidence="10 12" id="KW-0456">Lyase</keyword>
<dbReference type="SMART" id="SM00729">
    <property type="entry name" value="Elp3"/>
    <property type="match status" value="1"/>
</dbReference>
<dbReference type="SFLD" id="SFLDG01383">
    <property type="entry name" value="cyclic_pyranopterin_phosphate"/>
    <property type="match status" value="1"/>
</dbReference>
<dbReference type="Pfam" id="PF04055">
    <property type="entry name" value="Radical_SAM"/>
    <property type="match status" value="1"/>
</dbReference>
<feature type="binding site" evidence="12">
    <location>
        <position position="276"/>
    </location>
    <ligand>
        <name>[4Fe-4S] cluster</name>
        <dbReference type="ChEBI" id="CHEBI:49883"/>
        <label>2</label>
        <note>4Fe-4S-substrate</note>
    </ligand>
</feature>
<feature type="binding site" evidence="12">
    <location>
        <position position="122"/>
    </location>
    <ligand>
        <name>S-adenosyl-L-methionine</name>
        <dbReference type="ChEBI" id="CHEBI:59789"/>
    </ligand>
</feature>
<feature type="binding site" evidence="12">
    <location>
        <position position="193"/>
    </location>
    <ligand>
        <name>S-adenosyl-L-methionine</name>
        <dbReference type="ChEBI" id="CHEBI:59789"/>
    </ligand>
</feature>
<gene>
    <name evidence="12" type="primary">moaA</name>
    <name evidence="14" type="ORF">A2140_03840</name>
</gene>
<dbReference type="InterPro" id="IPR013483">
    <property type="entry name" value="MoaA"/>
</dbReference>
<dbReference type="SFLD" id="SFLDG01386">
    <property type="entry name" value="main_SPASM_domain-containing"/>
    <property type="match status" value="1"/>
</dbReference>
<dbReference type="InterPro" id="IPR010505">
    <property type="entry name" value="MoaA_twitch"/>
</dbReference>
<protein>
    <recommendedName>
        <fullName evidence="1 12">GTP 3',8-cyclase</fullName>
        <ecNumber evidence="1 12">4.1.99.22</ecNumber>
    </recommendedName>
    <alternativeName>
        <fullName evidence="12">Molybdenum cofactor biosynthesis protein A</fullName>
    </alternativeName>
</protein>
<dbReference type="InterPro" id="IPR000385">
    <property type="entry name" value="MoaA_NifB_PqqE_Fe-S-bd_CS"/>
</dbReference>
<evidence type="ECO:0000259" key="13">
    <source>
        <dbReference type="PROSITE" id="PS51918"/>
    </source>
</evidence>
<dbReference type="HAMAP" id="MF_01225_B">
    <property type="entry name" value="MoaA_B"/>
    <property type="match status" value="1"/>
</dbReference>
<dbReference type="PANTHER" id="PTHR22960">
    <property type="entry name" value="MOLYBDOPTERIN COFACTOR SYNTHESIS PROTEIN A"/>
    <property type="match status" value="1"/>
</dbReference>
<keyword evidence="8 12" id="KW-0342">GTP-binding</keyword>
<dbReference type="PROSITE" id="PS01305">
    <property type="entry name" value="MOAA_NIFB_PQQE"/>
    <property type="match status" value="1"/>
</dbReference>
<evidence type="ECO:0000256" key="1">
    <source>
        <dbReference type="ARBA" id="ARBA00012167"/>
    </source>
</evidence>
<evidence type="ECO:0000256" key="4">
    <source>
        <dbReference type="ARBA" id="ARBA00022723"/>
    </source>
</evidence>
<comment type="caution">
    <text evidence="14">The sequence shown here is derived from an EMBL/GenBank/DDBJ whole genome shotgun (WGS) entry which is preliminary data.</text>
</comment>
<evidence type="ECO:0000256" key="3">
    <source>
        <dbReference type="ARBA" id="ARBA00022691"/>
    </source>
</evidence>
<evidence type="ECO:0000256" key="7">
    <source>
        <dbReference type="ARBA" id="ARBA00023014"/>
    </source>
</evidence>
<feature type="binding site" evidence="12">
    <location>
        <position position="28"/>
    </location>
    <ligand>
        <name>[4Fe-4S] cluster</name>
        <dbReference type="ChEBI" id="CHEBI:49883"/>
        <label>1</label>
        <note>4Fe-4S-S-AdoMet</note>
    </ligand>
</feature>
<dbReference type="GO" id="GO:0061798">
    <property type="term" value="F:GTP 3',8'-cyclase activity"/>
    <property type="evidence" value="ECO:0007669"/>
    <property type="project" value="UniProtKB-UniRule"/>
</dbReference>
<dbReference type="InterPro" id="IPR058240">
    <property type="entry name" value="rSAM_sf"/>
</dbReference>
<evidence type="ECO:0000256" key="2">
    <source>
        <dbReference type="ARBA" id="ARBA00022485"/>
    </source>
</evidence>
<feature type="binding site" evidence="12">
    <location>
        <position position="273"/>
    </location>
    <ligand>
        <name>[4Fe-4S] cluster</name>
        <dbReference type="ChEBI" id="CHEBI:49883"/>
        <label>2</label>
        <note>4Fe-4S-substrate</note>
    </ligand>
</feature>
<proteinExistence type="inferred from homology"/>
<dbReference type="InterPro" id="IPR050105">
    <property type="entry name" value="MoCo_biosynth_MoaA/MoaC"/>
</dbReference>
<sequence>MGASLTDSFGRPIDYLRLSVTDRCDLRCQYCLPAGYREFEEPDHWLTFDEIEHVVRAFTEMGVRRVRLTGGEPLTRRGLPVLAGRLAALPDLEDLSLSTNATQLTRDAAALRQAGVSRLNVSLDSLRAGRYAEITGGGKLDRVLAGLEAARTAGFAPIKINMVVMGGVNEDEIGDMVRFCIDRGFTLRLIETMPIGDTGRAASRQYVDLQSVRRRLEKEFELLPATMAGGRSRHPSSRDTGTSVYGGGPARYVRVAGTDLRIGFITPISQHFCETCNRVRLTADGTLYLCLGQNDKVEFGPMLRAGAGLDELKTAIRDAVARKPERHEFREAPARVVRFMSQTGG</sequence>
<evidence type="ECO:0000313" key="15">
    <source>
        <dbReference type="Proteomes" id="UP000178379"/>
    </source>
</evidence>
<dbReference type="EC" id="4.1.99.22" evidence="1 12"/>
<feature type="binding site" evidence="12">
    <location>
        <position position="98"/>
    </location>
    <ligand>
        <name>GTP</name>
        <dbReference type="ChEBI" id="CHEBI:37565"/>
    </ligand>
</feature>
<comment type="pathway">
    <text evidence="12">Cofactor biosynthesis; molybdopterin biosynthesis.</text>
</comment>